<proteinExistence type="predicted"/>
<organism evidence="2 3">
    <name type="scientific">Cyclostephanos tholiformis</name>
    <dbReference type="NCBI Taxonomy" id="382380"/>
    <lineage>
        <taxon>Eukaryota</taxon>
        <taxon>Sar</taxon>
        <taxon>Stramenopiles</taxon>
        <taxon>Ochrophyta</taxon>
        <taxon>Bacillariophyta</taxon>
        <taxon>Coscinodiscophyceae</taxon>
        <taxon>Thalassiosirophycidae</taxon>
        <taxon>Stephanodiscales</taxon>
        <taxon>Stephanodiscaceae</taxon>
        <taxon>Cyclostephanos</taxon>
    </lineage>
</organism>
<gene>
    <name evidence="2" type="ORF">ACHAXA_000890</name>
</gene>
<feature type="region of interest" description="Disordered" evidence="1">
    <location>
        <begin position="267"/>
        <end position="296"/>
    </location>
</feature>
<dbReference type="AlphaFoldDB" id="A0ABD3R7W7"/>
<feature type="region of interest" description="Disordered" evidence="1">
    <location>
        <begin position="129"/>
        <end position="156"/>
    </location>
</feature>
<feature type="region of interest" description="Disordered" evidence="1">
    <location>
        <begin position="1"/>
        <end position="72"/>
    </location>
</feature>
<name>A0ABD3R7W7_9STRA</name>
<dbReference type="EMBL" id="JALLPB020000506">
    <property type="protein sequence ID" value="KAL3808477.1"/>
    <property type="molecule type" value="Genomic_DNA"/>
</dbReference>
<evidence type="ECO:0000313" key="3">
    <source>
        <dbReference type="Proteomes" id="UP001530377"/>
    </source>
</evidence>
<sequence length="296" mass="31667">MESHESAPAAAPRRGKFLSHVPTPPLSSSSVPLASSSSSSSTQTRGKFLENKHASSIASVSDAGGIGDASERDRHDDIKSIVRNLKTAAASRRGAIEYQRRSVLNDLDTAEEIVLALLESASDVASALSEMTTARSTKGHGERRSEVEDEGASGGDSFEDLVARVRSGGAVYSSGVKRLHELLAPHAHYVKSLNERDGGASADDRNRSNESLAVASPEAAITKDSALCRTVEEAASNMYAVRVKNRLAMERCEVLRQMIQLEEDEVTKEGHEGNIVDLTQNADAASSKRKHDSIDN</sequence>
<dbReference type="Proteomes" id="UP001530377">
    <property type="component" value="Unassembled WGS sequence"/>
</dbReference>
<keyword evidence="3" id="KW-1185">Reference proteome</keyword>
<feature type="compositionally biased region" description="Low complexity" evidence="1">
    <location>
        <begin position="26"/>
        <end position="42"/>
    </location>
</feature>
<evidence type="ECO:0000256" key="1">
    <source>
        <dbReference type="SAM" id="MobiDB-lite"/>
    </source>
</evidence>
<comment type="caution">
    <text evidence="2">The sequence shown here is derived from an EMBL/GenBank/DDBJ whole genome shotgun (WGS) entry which is preliminary data.</text>
</comment>
<accession>A0ABD3R7W7</accession>
<evidence type="ECO:0000313" key="2">
    <source>
        <dbReference type="EMBL" id="KAL3808477.1"/>
    </source>
</evidence>
<protein>
    <submittedName>
        <fullName evidence="2">Uncharacterized protein</fullName>
    </submittedName>
</protein>
<feature type="compositionally biased region" description="Basic residues" evidence="1">
    <location>
        <begin position="287"/>
        <end position="296"/>
    </location>
</feature>
<reference evidence="2 3" key="1">
    <citation type="submission" date="2024-10" db="EMBL/GenBank/DDBJ databases">
        <title>Updated reference genomes for cyclostephanoid diatoms.</title>
        <authorList>
            <person name="Roberts W.R."/>
            <person name="Alverson A.J."/>
        </authorList>
    </citation>
    <scope>NUCLEOTIDE SEQUENCE [LARGE SCALE GENOMIC DNA]</scope>
    <source>
        <strain evidence="2 3">AJA228-03</strain>
    </source>
</reference>